<dbReference type="Pfam" id="PF04564">
    <property type="entry name" value="U-box"/>
    <property type="match status" value="1"/>
</dbReference>
<dbReference type="KEGG" id="ehx:EMIHUDRAFT_233000"/>
<dbReference type="GeneID" id="17275595"/>
<dbReference type="PaxDb" id="2903-EOD30323"/>
<dbReference type="HOGENOM" id="CLU_114384_0_1_1"/>
<dbReference type="GO" id="GO:0016567">
    <property type="term" value="P:protein ubiquitination"/>
    <property type="evidence" value="ECO:0007669"/>
    <property type="project" value="InterPro"/>
</dbReference>
<dbReference type="eggNOG" id="KOG0167">
    <property type="taxonomic scope" value="Eukaryota"/>
</dbReference>
<dbReference type="SMART" id="SM00504">
    <property type="entry name" value="Ubox"/>
    <property type="match status" value="1"/>
</dbReference>
<dbReference type="PANTHER" id="PTHR46573:SF1">
    <property type="entry name" value="WD REPEAT, SAM AND U-BOX DOMAIN-CONTAINING PROTEIN 1"/>
    <property type="match status" value="1"/>
</dbReference>
<evidence type="ECO:0000259" key="2">
    <source>
        <dbReference type="PROSITE" id="PS51698"/>
    </source>
</evidence>
<dbReference type="AlphaFoldDB" id="A0A0D3K3I8"/>
<dbReference type="PANTHER" id="PTHR46573">
    <property type="entry name" value="WD REPEAT, SAM AND U-BOX DOMAIN-CONTAINING PROTEIN 1"/>
    <property type="match status" value="1"/>
</dbReference>
<dbReference type="SUPFAM" id="SSF57850">
    <property type="entry name" value="RING/U-box"/>
    <property type="match status" value="1"/>
</dbReference>
<dbReference type="InterPro" id="IPR003613">
    <property type="entry name" value="Ubox_domain"/>
</dbReference>
<evidence type="ECO:0000313" key="3">
    <source>
        <dbReference type="EnsemblProtists" id="EOD30323"/>
    </source>
</evidence>
<dbReference type="CDD" id="cd16655">
    <property type="entry name" value="RING-Ubox_WDSUB1-like"/>
    <property type="match status" value="1"/>
</dbReference>
<feature type="domain" description="U-box" evidence="2">
    <location>
        <begin position="32"/>
        <end position="104"/>
    </location>
</feature>
<keyword evidence="4" id="KW-1185">Reference proteome</keyword>
<evidence type="ECO:0000313" key="4">
    <source>
        <dbReference type="Proteomes" id="UP000013827"/>
    </source>
</evidence>
<evidence type="ECO:0000256" key="1">
    <source>
        <dbReference type="SAM" id="MobiDB-lite"/>
    </source>
</evidence>
<dbReference type="InterPro" id="IPR052085">
    <property type="entry name" value="WD-SAM-U-box"/>
</dbReference>
<dbReference type="EnsemblProtists" id="EOD30323">
    <property type="protein sequence ID" value="EOD30323"/>
    <property type="gene ID" value="EMIHUDRAFT_233000"/>
</dbReference>
<dbReference type="PROSITE" id="PS51698">
    <property type="entry name" value="U_BOX"/>
    <property type="match status" value="1"/>
</dbReference>
<reference evidence="4" key="1">
    <citation type="journal article" date="2013" name="Nature">
        <title>Pan genome of the phytoplankton Emiliania underpins its global distribution.</title>
        <authorList>
            <person name="Read B.A."/>
            <person name="Kegel J."/>
            <person name="Klute M.J."/>
            <person name="Kuo A."/>
            <person name="Lefebvre S.C."/>
            <person name="Maumus F."/>
            <person name="Mayer C."/>
            <person name="Miller J."/>
            <person name="Monier A."/>
            <person name="Salamov A."/>
            <person name="Young J."/>
            <person name="Aguilar M."/>
            <person name="Claverie J.M."/>
            <person name="Frickenhaus S."/>
            <person name="Gonzalez K."/>
            <person name="Herman E.K."/>
            <person name="Lin Y.C."/>
            <person name="Napier J."/>
            <person name="Ogata H."/>
            <person name="Sarno A.F."/>
            <person name="Shmutz J."/>
            <person name="Schroeder D."/>
            <person name="de Vargas C."/>
            <person name="Verret F."/>
            <person name="von Dassow P."/>
            <person name="Valentin K."/>
            <person name="Van de Peer Y."/>
            <person name="Wheeler G."/>
            <person name="Dacks J.B."/>
            <person name="Delwiche C.F."/>
            <person name="Dyhrman S.T."/>
            <person name="Glockner G."/>
            <person name="John U."/>
            <person name="Richards T."/>
            <person name="Worden A.Z."/>
            <person name="Zhang X."/>
            <person name="Grigoriev I.V."/>
            <person name="Allen A.E."/>
            <person name="Bidle K."/>
            <person name="Borodovsky M."/>
            <person name="Bowler C."/>
            <person name="Brownlee C."/>
            <person name="Cock J.M."/>
            <person name="Elias M."/>
            <person name="Gladyshev V.N."/>
            <person name="Groth M."/>
            <person name="Guda C."/>
            <person name="Hadaegh A."/>
            <person name="Iglesias-Rodriguez M.D."/>
            <person name="Jenkins J."/>
            <person name="Jones B.M."/>
            <person name="Lawson T."/>
            <person name="Leese F."/>
            <person name="Lindquist E."/>
            <person name="Lobanov A."/>
            <person name="Lomsadze A."/>
            <person name="Malik S.B."/>
            <person name="Marsh M.E."/>
            <person name="Mackinder L."/>
            <person name="Mock T."/>
            <person name="Mueller-Roeber B."/>
            <person name="Pagarete A."/>
            <person name="Parker M."/>
            <person name="Probert I."/>
            <person name="Quesneville H."/>
            <person name="Raines C."/>
            <person name="Rensing S.A."/>
            <person name="Riano-Pachon D.M."/>
            <person name="Richier S."/>
            <person name="Rokitta S."/>
            <person name="Shiraiwa Y."/>
            <person name="Soanes D.M."/>
            <person name="van der Giezen M."/>
            <person name="Wahlund T.M."/>
            <person name="Williams B."/>
            <person name="Wilson W."/>
            <person name="Wolfe G."/>
            <person name="Wurch L.L."/>
        </authorList>
    </citation>
    <scope>NUCLEOTIDE SEQUENCE</scope>
</reference>
<name>A0A0D3K3I8_EMIH1</name>
<dbReference type="Proteomes" id="UP000013827">
    <property type="component" value="Unassembled WGS sequence"/>
</dbReference>
<feature type="compositionally biased region" description="Basic and acidic residues" evidence="1">
    <location>
        <begin position="1"/>
        <end position="11"/>
    </location>
</feature>
<feature type="region of interest" description="Disordered" evidence="1">
    <location>
        <begin position="1"/>
        <end position="36"/>
    </location>
</feature>
<dbReference type="RefSeq" id="XP_005782752.1">
    <property type="nucleotide sequence ID" value="XM_005782695.1"/>
</dbReference>
<sequence>MLEDEARRGADEASGSAPQGAPQPPEPAAESEVPPELLCPLSFDVMTDPVICASGQTYERSAIEKWFAMGKRTDPMSGSVLESTFLVPNVALRSMCRRYEQKDS</sequence>
<proteinExistence type="predicted"/>
<organism evidence="3 4">
    <name type="scientific">Emiliania huxleyi (strain CCMP1516)</name>
    <dbReference type="NCBI Taxonomy" id="280463"/>
    <lineage>
        <taxon>Eukaryota</taxon>
        <taxon>Haptista</taxon>
        <taxon>Haptophyta</taxon>
        <taxon>Prymnesiophyceae</taxon>
        <taxon>Isochrysidales</taxon>
        <taxon>Noelaerhabdaceae</taxon>
        <taxon>Emiliania</taxon>
    </lineage>
</organism>
<dbReference type="Gene3D" id="3.30.40.10">
    <property type="entry name" value="Zinc/RING finger domain, C3HC4 (zinc finger)"/>
    <property type="match status" value="1"/>
</dbReference>
<protein>
    <recommendedName>
        <fullName evidence="2">U-box domain-containing protein</fullName>
    </recommendedName>
</protein>
<reference evidence="3" key="2">
    <citation type="submission" date="2024-10" db="UniProtKB">
        <authorList>
            <consortium name="EnsemblProtists"/>
        </authorList>
    </citation>
    <scope>IDENTIFICATION</scope>
</reference>
<dbReference type="InterPro" id="IPR013083">
    <property type="entry name" value="Znf_RING/FYVE/PHD"/>
</dbReference>
<dbReference type="GO" id="GO:0004842">
    <property type="term" value="F:ubiquitin-protein transferase activity"/>
    <property type="evidence" value="ECO:0007669"/>
    <property type="project" value="InterPro"/>
</dbReference>
<accession>A0A0D3K3I8</accession>